<dbReference type="AlphaFoldDB" id="A0A9P9YMF4"/>
<dbReference type="GO" id="GO:0005549">
    <property type="term" value="F:odorant binding"/>
    <property type="evidence" value="ECO:0007669"/>
    <property type="project" value="InterPro"/>
</dbReference>
<keyword evidence="3" id="KW-1185">Reference proteome</keyword>
<name>A0A9P9YMF4_9MUSC</name>
<dbReference type="SUPFAM" id="SSF47565">
    <property type="entry name" value="Insect pheromone/odorant-binding proteins"/>
    <property type="match status" value="1"/>
</dbReference>
<protein>
    <submittedName>
        <fullName evidence="2">Uncharacterized protein</fullName>
    </submittedName>
</protein>
<feature type="chain" id="PRO_5040181198" evidence="1">
    <location>
        <begin position="17"/>
        <end position="109"/>
    </location>
</feature>
<evidence type="ECO:0000256" key="1">
    <source>
        <dbReference type="SAM" id="SignalP"/>
    </source>
</evidence>
<dbReference type="EMBL" id="JAMKOV010000005">
    <property type="protein sequence ID" value="KAI8039693.1"/>
    <property type="molecule type" value="Genomic_DNA"/>
</dbReference>
<dbReference type="InterPro" id="IPR036728">
    <property type="entry name" value="PBP_GOBP_sf"/>
</dbReference>
<dbReference type="Proteomes" id="UP001059596">
    <property type="component" value="Unassembled WGS sequence"/>
</dbReference>
<evidence type="ECO:0000313" key="2">
    <source>
        <dbReference type="EMBL" id="KAI8039693.1"/>
    </source>
</evidence>
<keyword evidence="1" id="KW-0732">Signal</keyword>
<reference evidence="2" key="1">
    <citation type="journal article" date="2023" name="Genome Biol. Evol.">
        <title>Long-read-based Genome Assembly of Drosophila gunungcola Reveals Fewer Chemosensory Genes in Flower-breeding Species.</title>
        <authorList>
            <person name="Negi A."/>
            <person name="Liao B.Y."/>
            <person name="Yeh S.D."/>
        </authorList>
    </citation>
    <scope>NUCLEOTIDE SEQUENCE</scope>
    <source>
        <strain evidence="2">Sukarami</strain>
    </source>
</reference>
<gene>
    <name evidence="2" type="ORF">M5D96_007114</name>
</gene>
<proteinExistence type="predicted"/>
<evidence type="ECO:0000313" key="3">
    <source>
        <dbReference type="Proteomes" id="UP001059596"/>
    </source>
</evidence>
<dbReference type="CDD" id="cd23992">
    <property type="entry name" value="PBP_GOBP"/>
    <property type="match status" value="1"/>
</dbReference>
<dbReference type="Gene3D" id="1.10.238.20">
    <property type="entry name" value="Pheromone/general odorant binding protein domain"/>
    <property type="match status" value="1"/>
</dbReference>
<accession>A0A9P9YMF4</accession>
<organism evidence="2 3">
    <name type="scientific">Drosophila gunungcola</name>
    <name type="common">fruit fly</name>
    <dbReference type="NCBI Taxonomy" id="103775"/>
    <lineage>
        <taxon>Eukaryota</taxon>
        <taxon>Metazoa</taxon>
        <taxon>Ecdysozoa</taxon>
        <taxon>Arthropoda</taxon>
        <taxon>Hexapoda</taxon>
        <taxon>Insecta</taxon>
        <taxon>Pterygota</taxon>
        <taxon>Neoptera</taxon>
        <taxon>Endopterygota</taxon>
        <taxon>Diptera</taxon>
        <taxon>Brachycera</taxon>
        <taxon>Muscomorpha</taxon>
        <taxon>Ephydroidea</taxon>
        <taxon>Drosophilidae</taxon>
        <taxon>Drosophila</taxon>
        <taxon>Sophophora</taxon>
    </lineage>
</organism>
<dbReference type="Pfam" id="PF01395">
    <property type="entry name" value="PBP_GOBP"/>
    <property type="match status" value="1"/>
</dbReference>
<sequence length="109" mass="12227">MKLLVALALLLAADFGAPIGLEHDPILQNCTTRKEAIRELTIENSSDENFKCYFNCLLELEKIIVNGKTANPDLVQDKLSPNMLKCLDFEDDNTCELAHKIFKCFGNPI</sequence>
<comment type="caution">
    <text evidence="2">The sequence shown here is derived from an EMBL/GenBank/DDBJ whole genome shotgun (WGS) entry which is preliminary data.</text>
</comment>
<dbReference type="InterPro" id="IPR006170">
    <property type="entry name" value="PBP/GOBP"/>
</dbReference>
<feature type="signal peptide" evidence="1">
    <location>
        <begin position="1"/>
        <end position="16"/>
    </location>
</feature>